<dbReference type="InterPro" id="IPR001254">
    <property type="entry name" value="Trypsin_dom"/>
</dbReference>
<proteinExistence type="predicted"/>
<dbReference type="Pfam" id="PF00089">
    <property type="entry name" value="Trypsin"/>
    <property type="match status" value="1"/>
</dbReference>
<accession>A0AA39ITV0</accession>
<feature type="domain" description="Peptidase S1" evidence="4">
    <location>
        <begin position="24"/>
        <end position="249"/>
    </location>
</feature>
<evidence type="ECO:0000259" key="4">
    <source>
        <dbReference type="PROSITE" id="PS50240"/>
    </source>
</evidence>
<dbReference type="PANTHER" id="PTHR24252:SF7">
    <property type="entry name" value="HYALIN"/>
    <property type="match status" value="1"/>
</dbReference>
<dbReference type="GO" id="GO:0006508">
    <property type="term" value="P:proteolysis"/>
    <property type="evidence" value="ECO:0007669"/>
    <property type="project" value="UniProtKB-KW"/>
</dbReference>
<keyword evidence="3" id="KW-0732">Signal</keyword>
<dbReference type="AlphaFoldDB" id="A0AA39ITV0"/>
<dbReference type="Proteomes" id="UP001175271">
    <property type="component" value="Unassembled WGS sequence"/>
</dbReference>
<feature type="chain" id="PRO_5041420534" description="Peptidase S1 domain-containing protein" evidence="3">
    <location>
        <begin position="18"/>
        <end position="295"/>
    </location>
</feature>
<dbReference type="EMBL" id="JAUCMV010000001">
    <property type="protein sequence ID" value="KAK0428923.1"/>
    <property type="molecule type" value="Genomic_DNA"/>
</dbReference>
<gene>
    <name evidence="5" type="ORF">QR680_011083</name>
</gene>
<dbReference type="InterPro" id="IPR018114">
    <property type="entry name" value="TRYPSIN_HIS"/>
</dbReference>
<evidence type="ECO:0000256" key="3">
    <source>
        <dbReference type="SAM" id="SignalP"/>
    </source>
</evidence>
<dbReference type="Gene3D" id="2.40.10.10">
    <property type="entry name" value="Trypsin-like serine proteases"/>
    <property type="match status" value="1"/>
</dbReference>
<dbReference type="InterPro" id="IPR043504">
    <property type="entry name" value="Peptidase_S1_PA_chymotrypsin"/>
</dbReference>
<keyword evidence="2" id="KW-0720">Serine protease</keyword>
<dbReference type="CDD" id="cd00190">
    <property type="entry name" value="Tryp_SPc"/>
    <property type="match status" value="1"/>
</dbReference>
<keyword evidence="2" id="KW-0645">Protease</keyword>
<dbReference type="PROSITE" id="PS00135">
    <property type="entry name" value="TRYPSIN_SER"/>
    <property type="match status" value="1"/>
</dbReference>
<name>A0AA39ITV0_9BILA</name>
<dbReference type="InterPro" id="IPR009003">
    <property type="entry name" value="Peptidase_S1_PA"/>
</dbReference>
<dbReference type="InterPro" id="IPR033116">
    <property type="entry name" value="TRYPSIN_SER"/>
</dbReference>
<evidence type="ECO:0000256" key="1">
    <source>
        <dbReference type="ARBA" id="ARBA00023157"/>
    </source>
</evidence>
<dbReference type="PRINTS" id="PR00722">
    <property type="entry name" value="CHYMOTRYPSIN"/>
</dbReference>
<dbReference type="PROSITE" id="PS00134">
    <property type="entry name" value="TRYPSIN_HIS"/>
    <property type="match status" value="1"/>
</dbReference>
<dbReference type="SUPFAM" id="SSF50494">
    <property type="entry name" value="Trypsin-like serine proteases"/>
    <property type="match status" value="1"/>
</dbReference>
<keyword evidence="2" id="KW-0378">Hydrolase</keyword>
<sequence length="295" mass="33004">MILVTFLIGLYISSVSTAPREKRIIDGTAVPPGTYPFFVTVRDTKGSCGGAIIGDRWVLTAAHCSIDDDEVTVYVGKNSSNEQKYRARKISWYEEFHGYDMFNDIVLLEITVRPIEFNADVQPIDLAQEEIEIGQSVITMGYGYTDVEKTKISDKLLQLQGTVLTPEECNIFIVHERDSTICFQAQNMGNVCDGDSGGPLLAKDSSGKLRLHGVLSRGTKGGGNYCPRKEKNVYTSVMFFCPWIEETTSSTVCCSAECRKRSEESQISEDKKILDELMTLDKESFEELLRILSQR</sequence>
<evidence type="ECO:0000313" key="5">
    <source>
        <dbReference type="EMBL" id="KAK0428923.1"/>
    </source>
</evidence>
<evidence type="ECO:0000256" key="2">
    <source>
        <dbReference type="RuleBase" id="RU363034"/>
    </source>
</evidence>
<feature type="signal peptide" evidence="3">
    <location>
        <begin position="1"/>
        <end position="17"/>
    </location>
</feature>
<reference evidence="5" key="1">
    <citation type="submission" date="2023-06" db="EMBL/GenBank/DDBJ databases">
        <title>Genomic analysis of the entomopathogenic nematode Steinernema hermaphroditum.</title>
        <authorList>
            <person name="Schwarz E.M."/>
            <person name="Heppert J.K."/>
            <person name="Baniya A."/>
            <person name="Schwartz H.T."/>
            <person name="Tan C.-H."/>
            <person name="Antoshechkin I."/>
            <person name="Sternberg P.W."/>
            <person name="Goodrich-Blair H."/>
            <person name="Dillman A.R."/>
        </authorList>
    </citation>
    <scope>NUCLEOTIDE SEQUENCE</scope>
    <source>
        <strain evidence="5">PS9179</strain>
        <tissue evidence="5">Whole animal</tissue>
    </source>
</reference>
<dbReference type="InterPro" id="IPR001314">
    <property type="entry name" value="Peptidase_S1A"/>
</dbReference>
<protein>
    <recommendedName>
        <fullName evidence="4">Peptidase S1 domain-containing protein</fullName>
    </recommendedName>
</protein>
<dbReference type="PROSITE" id="PS50240">
    <property type="entry name" value="TRYPSIN_DOM"/>
    <property type="match status" value="1"/>
</dbReference>
<organism evidence="5 6">
    <name type="scientific">Steinernema hermaphroditum</name>
    <dbReference type="NCBI Taxonomy" id="289476"/>
    <lineage>
        <taxon>Eukaryota</taxon>
        <taxon>Metazoa</taxon>
        <taxon>Ecdysozoa</taxon>
        <taxon>Nematoda</taxon>
        <taxon>Chromadorea</taxon>
        <taxon>Rhabditida</taxon>
        <taxon>Tylenchina</taxon>
        <taxon>Panagrolaimomorpha</taxon>
        <taxon>Strongyloidoidea</taxon>
        <taxon>Steinernematidae</taxon>
        <taxon>Steinernema</taxon>
    </lineage>
</organism>
<keyword evidence="6" id="KW-1185">Reference proteome</keyword>
<comment type="caution">
    <text evidence="5">The sequence shown here is derived from an EMBL/GenBank/DDBJ whole genome shotgun (WGS) entry which is preliminary data.</text>
</comment>
<dbReference type="PANTHER" id="PTHR24252">
    <property type="entry name" value="ACROSIN-RELATED"/>
    <property type="match status" value="1"/>
</dbReference>
<keyword evidence="1" id="KW-1015">Disulfide bond</keyword>
<dbReference type="SMART" id="SM00020">
    <property type="entry name" value="Tryp_SPc"/>
    <property type="match status" value="1"/>
</dbReference>
<evidence type="ECO:0000313" key="6">
    <source>
        <dbReference type="Proteomes" id="UP001175271"/>
    </source>
</evidence>
<dbReference type="GO" id="GO:0004252">
    <property type="term" value="F:serine-type endopeptidase activity"/>
    <property type="evidence" value="ECO:0007669"/>
    <property type="project" value="InterPro"/>
</dbReference>